<organism evidence="6 7">
    <name type="scientific">Pseudomonas extremaustralis</name>
    <dbReference type="NCBI Taxonomy" id="359110"/>
    <lineage>
        <taxon>Bacteria</taxon>
        <taxon>Pseudomonadati</taxon>
        <taxon>Pseudomonadota</taxon>
        <taxon>Gammaproteobacteria</taxon>
        <taxon>Pseudomonadales</taxon>
        <taxon>Pseudomonadaceae</taxon>
        <taxon>Pseudomonas</taxon>
    </lineage>
</organism>
<gene>
    <name evidence="6" type="primary">aroE</name>
    <name evidence="6" type="ORF">FX985_02792</name>
</gene>
<keyword evidence="4" id="KW-0057">Aromatic amino acid biosynthesis</keyword>
<accession>A0A5M9J3Y5</accession>
<keyword evidence="2" id="KW-0521">NADP</keyword>
<evidence type="ECO:0000256" key="1">
    <source>
        <dbReference type="ARBA" id="ARBA00004871"/>
    </source>
</evidence>
<comment type="pathway">
    <text evidence="1">Metabolic intermediate biosynthesis; chorismate biosynthesis; chorismate from D-erythrose 4-phosphate and phosphoenolpyruvate: step 4/7.</text>
</comment>
<dbReference type="InterPro" id="IPR046346">
    <property type="entry name" value="Aminoacid_DH-like_N_sf"/>
</dbReference>
<dbReference type="GO" id="GO:0004764">
    <property type="term" value="F:shikimate 3-dehydrogenase (NADP+) activity"/>
    <property type="evidence" value="ECO:0007669"/>
    <property type="project" value="UniProtKB-EC"/>
</dbReference>
<keyword evidence="3 6" id="KW-0560">Oxidoreductase</keyword>
<keyword evidence="4" id="KW-0028">Amino-acid biosynthesis</keyword>
<evidence type="ECO:0000256" key="4">
    <source>
        <dbReference type="ARBA" id="ARBA00023141"/>
    </source>
</evidence>
<dbReference type="SUPFAM" id="SSF53223">
    <property type="entry name" value="Aminoacid dehydrogenase-like, N-terminal domain"/>
    <property type="match status" value="1"/>
</dbReference>
<dbReference type="InterPro" id="IPR013708">
    <property type="entry name" value="Shikimate_DH-bd_N"/>
</dbReference>
<dbReference type="GO" id="GO:0005829">
    <property type="term" value="C:cytosol"/>
    <property type="evidence" value="ECO:0007669"/>
    <property type="project" value="TreeGrafter"/>
</dbReference>
<dbReference type="InterPro" id="IPR036291">
    <property type="entry name" value="NAD(P)-bd_dom_sf"/>
</dbReference>
<dbReference type="Proteomes" id="UP000323425">
    <property type="component" value="Unassembled WGS sequence"/>
</dbReference>
<dbReference type="EMBL" id="VTFH01000001">
    <property type="protein sequence ID" value="KAA8562726.1"/>
    <property type="molecule type" value="Genomic_DNA"/>
</dbReference>
<dbReference type="GO" id="GO:0019632">
    <property type="term" value="P:shikimate metabolic process"/>
    <property type="evidence" value="ECO:0007669"/>
    <property type="project" value="TreeGrafter"/>
</dbReference>
<protein>
    <submittedName>
        <fullName evidence="6">Shikimate dehydrogenase (NADP(+))</fullName>
        <ecNumber evidence="6">1.1.1.25</ecNumber>
    </submittedName>
</protein>
<dbReference type="PANTHER" id="PTHR21089:SF1">
    <property type="entry name" value="BIFUNCTIONAL 3-DEHYDROQUINATE DEHYDRATASE_SHIKIMATE DEHYDROGENASE, CHLOROPLASTIC"/>
    <property type="match status" value="1"/>
</dbReference>
<dbReference type="PANTHER" id="PTHR21089">
    <property type="entry name" value="SHIKIMATE DEHYDROGENASE"/>
    <property type="match status" value="1"/>
</dbReference>
<dbReference type="GO" id="GO:0050661">
    <property type="term" value="F:NADP binding"/>
    <property type="evidence" value="ECO:0007669"/>
    <property type="project" value="TreeGrafter"/>
</dbReference>
<comment type="caution">
    <text evidence="6">The sequence shown here is derived from an EMBL/GenBank/DDBJ whole genome shotgun (WGS) entry which is preliminary data.</text>
</comment>
<reference evidence="6 7" key="1">
    <citation type="journal article" date="2018" name="Plant Biotechnol. Rep.">
        <title>Diversity and antifungal activity of endophytic bacteria associated with Panax ginseng seedlings.</title>
        <authorList>
            <person name="Park J.M."/>
            <person name="Hong C.E."/>
            <person name="Jo S.H."/>
        </authorList>
    </citation>
    <scope>NUCLEOTIDE SEQUENCE [LARGE SCALE GENOMIC DNA]</scope>
    <source>
        <strain evidence="6 7">PgKB38</strain>
    </source>
</reference>
<dbReference type="RefSeq" id="WP_150294237.1">
    <property type="nucleotide sequence ID" value="NZ_VTFH01000001.1"/>
</dbReference>
<dbReference type="Gene3D" id="3.40.50.720">
    <property type="entry name" value="NAD(P)-binding Rossmann-like Domain"/>
    <property type="match status" value="1"/>
</dbReference>
<feature type="domain" description="Shikimate dehydrogenase substrate binding N-terminal" evidence="5">
    <location>
        <begin position="14"/>
        <end position="97"/>
    </location>
</feature>
<evidence type="ECO:0000313" key="6">
    <source>
        <dbReference type="EMBL" id="KAA8562726.1"/>
    </source>
</evidence>
<name>A0A5M9J3Y5_9PSED</name>
<evidence type="ECO:0000313" key="7">
    <source>
        <dbReference type="Proteomes" id="UP000323425"/>
    </source>
</evidence>
<evidence type="ECO:0000259" key="5">
    <source>
        <dbReference type="Pfam" id="PF08501"/>
    </source>
</evidence>
<dbReference type="Gene3D" id="3.40.50.10860">
    <property type="entry name" value="Leucine Dehydrogenase, chain A, domain 1"/>
    <property type="match status" value="1"/>
</dbReference>
<dbReference type="GO" id="GO:0009423">
    <property type="term" value="P:chorismate biosynthetic process"/>
    <property type="evidence" value="ECO:0007669"/>
    <property type="project" value="TreeGrafter"/>
</dbReference>
<dbReference type="InterPro" id="IPR022893">
    <property type="entry name" value="Shikimate_DH_fam"/>
</dbReference>
<evidence type="ECO:0000256" key="3">
    <source>
        <dbReference type="ARBA" id="ARBA00023002"/>
    </source>
</evidence>
<dbReference type="Pfam" id="PF08501">
    <property type="entry name" value="Shikimate_dh_N"/>
    <property type="match status" value="1"/>
</dbReference>
<dbReference type="SUPFAM" id="SSF51735">
    <property type="entry name" value="NAD(P)-binding Rossmann-fold domains"/>
    <property type="match status" value="1"/>
</dbReference>
<sequence>MHPGITGSTRIYGLIGAPLKSAKSPMLLNKLFAEAQANAVCIPLEVGQGELADFVRGIRAVSNIAGLLVTMPHKQKMLAVVDELHPTARQIGAINVIRCETDGRWVGAVFDGLGCVLGMQWEGHDPANKNVLLVGAGGAGRAIAFAVASAGARSLTISDVDENRAEDLAKAVANETGCITRSGPPDPHGYEIVINATPLGMSKNDPMPVDSERLEPGTLVVDIINSPDSTPLCDAARKRGCLTQDGSPMHKGQALLALRFLGFDYCPENVTDADAELPLRSADDISR</sequence>
<proteinExistence type="predicted"/>
<dbReference type="EC" id="1.1.1.25" evidence="6"/>
<evidence type="ECO:0000256" key="2">
    <source>
        <dbReference type="ARBA" id="ARBA00022857"/>
    </source>
</evidence>
<dbReference type="AlphaFoldDB" id="A0A5M9J3Y5"/>
<dbReference type="GO" id="GO:0009073">
    <property type="term" value="P:aromatic amino acid family biosynthetic process"/>
    <property type="evidence" value="ECO:0007669"/>
    <property type="project" value="UniProtKB-KW"/>
</dbReference>